<dbReference type="AlphaFoldDB" id="A0A8H4PAB7"/>
<dbReference type="Pfam" id="PF25139">
    <property type="entry name" value="LysM14_C"/>
    <property type="match status" value="1"/>
</dbReference>
<accession>A0A8H4PAB7</accession>
<protein>
    <recommendedName>
        <fullName evidence="2">Secreted LysM effector LysM C-terminal domain-containing protein</fullName>
    </recommendedName>
</protein>
<proteinExistence type="predicted"/>
<organism evidence="3 4">
    <name type="scientific">Fusarium albosuccineum</name>
    <dbReference type="NCBI Taxonomy" id="1237068"/>
    <lineage>
        <taxon>Eukaryota</taxon>
        <taxon>Fungi</taxon>
        <taxon>Dikarya</taxon>
        <taxon>Ascomycota</taxon>
        <taxon>Pezizomycotina</taxon>
        <taxon>Sordariomycetes</taxon>
        <taxon>Hypocreomycetidae</taxon>
        <taxon>Hypocreales</taxon>
        <taxon>Nectriaceae</taxon>
        <taxon>Fusarium</taxon>
        <taxon>Fusarium decemcellulare species complex</taxon>
    </lineage>
</organism>
<feature type="signal peptide" evidence="1">
    <location>
        <begin position="1"/>
        <end position="18"/>
    </location>
</feature>
<keyword evidence="4" id="KW-1185">Reference proteome</keyword>
<feature type="domain" description="Secreted LysM effector LysM C-terminal" evidence="2">
    <location>
        <begin position="19"/>
        <end position="102"/>
    </location>
</feature>
<evidence type="ECO:0000313" key="4">
    <source>
        <dbReference type="Proteomes" id="UP000554235"/>
    </source>
</evidence>
<evidence type="ECO:0000313" key="3">
    <source>
        <dbReference type="EMBL" id="KAF4463323.1"/>
    </source>
</evidence>
<dbReference type="OrthoDB" id="73875at2759"/>
<feature type="chain" id="PRO_5034447696" description="Secreted LysM effector LysM C-terminal domain-containing protein" evidence="1">
    <location>
        <begin position="19"/>
        <end position="167"/>
    </location>
</feature>
<name>A0A8H4PAB7_9HYPO</name>
<reference evidence="3 4" key="1">
    <citation type="submission" date="2020-01" db="EMBL/GenBank/DDBJ databases">
        <title>Identification and distribution of gene clusters putatively required for synthesis of sphingolipid metabolism inhibitors in phylogenetically diverse species of the filamentous fungus Fusarium.</title>
        <authorList>
            <person name="Kim H.-S."/>
            <person name="Busman M."/>
            <person name="Brown D.W."/>
            <person name="Divon H."/>
            <person name="Uhlig S."/>
            <person name="Proctor R.H."/>
        </authorList>
    </citation>
    <scope>NUCLEOTIDE SEQUENCE [LARGE SCALE GENOMIC DNA]</scope>
    <source>
        <strain evidence="3 4">NRRL 20459</strain>
    </source>
</reference>
<gene>
    <name evidence="3" type="ORF">FALBO_9855</name>
</gene>
<dbReference type="InterPro" id="IPR057277">
    <property type="entry name" value="LysM_C"/>
</dbReference>
<evidence type="ECO:0000256" key="1">
    <source>
        <dbReference type="SAM" id="SignalP"/>
    </source>
</evidence>
<dbReference type="EMBL" id="JAADYS010001384">
    <property type="protein sequence ID" value="KAF4463323.1"/>
    <property type="molecule type" value="Genomic_DNA"/>
</dbReference>
<keyword evidence="1" id="KW-0732">Signal</keyword>
<comment type="caution">
    <text evidence="3">The sequence shown here is derived from an EMBL/GenBank/DDBJ whole genome shotgun (WGS) entry which is preliminary data.</text>
</comment>
<dbReference type="Proteomes" id="UP000554235">
    <property type="component" value="Unassembled WGS sequence"/>
</dbReference>
<sequence>MRLSIASALLALCPAVLGWHVTVYNHEDCNDHDGDFEYYIFEGEGGMDYGVGIEASEFPSNVKCSHYSQSGSQGPNPCEGQFDVAWSFTVVRGQAEFYEEYDTYSGQPIDRRCYGKLHNFGKTLDGDGSLFPADGCRNTYWHGSTVTHEKHQFQVKGLRAWEWEPQD</sequence>
<evidence type="ECO:0000259" key="2">
    <source>
        <dbReference type="Pfam" id="PF25139"/>
    </source>
</evidence>